<organism evidence="2 3">
    <name type="scientific">Hydnum rufescens UP504</name>
    <dbReference type="NCBI Taxonomy" id="1448309"/>
    <lineage>
        <taxon>Eukaryota</taxon>
        <taxon>Fungi</taxon>
        <taxon>Dikarya</taxon>
        <taxon>Basidiomycota</taxon>
        <taxon>Agaricomycotina</taxon>
        <taxon>Agaricomycetes</taxon>
        <taxon>Cantharellales</taxon>
        <taxon>Hydnaceae</taxon>
        <taxon>Hydnum</taxon>
    </lineage>
</organism>
<dbReference type="Proteomes" id="UP000886523">
    <property type="component" value="Unassembled WGS sequence"/>
</dbReference>
<gene>
    <name evidence="2" type="ORF">BS47DRAFT_565401</name>
</gene>
<feature type="transmembrane region" description="Helical" evidence="1">
    <location>
        <begin position="93"/>
        <end position="113"/>
    </location>
</feature>
<evidence type="ECO:0000256" key="1">
    <source>
        <dbReference type="SAM" id="Phobius"/>
    </source>
</evidence>
<dbReference type="EMBL" id="MU129167">
    <property type="protein sequence ID" value="KAF9505202.1"/>
    <property type="molecule type" value="Genomic_DNA"/>
</dbReference>
<proteinExistence type="predicted"/>
<comment type="caution">
    <text evidence="2">The sequence shown here is derived from an EMBL/GenBank/DDBJ whole genome shotgun (WGS) entry which is preliminary data.</text>
</comment>
<accession>A0A9P6AGJ7</accession>
<evidence type="ECO:0000313" key="3">
    <source>
        <dbReference type="Proteomes" id="UP000886523"/>
    </source>
</evidence>
<keyword evidence="3" id="KW-1185">Reference proteome</keyword>
<keyword evidence="1" id="KW-1133">Transmembrane helix</keyword>
<protein>
    <submittedName>
        <fullName evidence="2">Uncharacterized protein</fullName>
    </submittedName>
</protein>
<keyword evidence="1" id="KW-0812">Transmembrane</keyword>
<name>A0A9P6AGJ7_9AGAM</name>
<dbReference type="AlphaFoldDB" id="A0A9P6AGJ7"/>
<keyword evidence="1" id="KW-0472">Membrane</keyword>
<sequence length="128" mass="14659">MAAGDDFTRPMDAFIQHLSKDEYSDYTAQGFEDLRVKTARIKAATRENEATKLEAEQADARFRKRISRLKQARLQIQLGLRDKHGNLRKQVTYFMYCCIGGIVFCILLSHVTVCSELLNFTANPKPKD</sequence>
<evidence type="ECO:0000313" key="2">
    <source>
        <dbReference type="EMBL" id="KAF9505202.1"/>
    </source>
</evidence>
<reference evidence="2" key="1">
    <citation type="journal article" date="2020" name="Nat. Commun.">
        <title>Large-scale genome sequencing of mycorrhizal fungi provides insights into the early evolution of symbiotic traits.</title>
        <authorList>
            <person name="Miyauchi S."/>
            <person name="Kiss E."/>
            <person name="Kuo A."/>
            <person name="Drula E."/>
            <person name="Kohler A."/>
            <person name="Sanchez-Garcia M."/>
            <person name="Morin E."/>
            <person name="Andreopoulos B."/>
            <person name="Barry K.W."/>
            <person name="Bonito G."/>
            <person name="Buee M."/>
            <person name="Carver A."/>
            <person name="Chen C."/>
            <person name="Cichocki N."/>
            <person name="Clum A."/>
            <person name="Culley D."/>
            <person name="Crous P.W."/>
            <person name="Fauchery L."/>
            <person name="Girlanda M."/>
            <person name="Hayes R.D."/>
            <person name="Keri Z."/>
            <person name="LaButti K."/>
            <person name="Lipzen A."/>
            <person name="Lombard V."/>
            <person name="Magnuson J."/>
            <person name="Maillard F."/>
            <person name="Murat C."/>
            <person name="Nolan M."/>
            <person name="Ohm R.A."/>
            <person name="Pangilinan J."/>
            <person name="Pereira M.F."/>
            <person name="Perotto S."/>
            <person name="Peter M."/>
            <person name="Pfister S."/>
            <person name="Riley R."/>
            <person name="Sitrit Y."/>
            <person name="Stielow J.B."/>
            <person name="Szollosi G."/>
            <person name="Zifcakova L."/>
            <person name="Stursova M."/>
            <person name="Spatafora J.W."/>
            <person name="Tedersoo L."/>
            <person name="Vaario L.M."/>
            <person name="Yamada A."/>
            <person name="Yan M."/>
            <person name="Wang P."/>
            <person name="Xu J."/>
            <person name="Bruns T."/>
            <person name="Baldrian P."/>
            <person name="Vilgalys R."/>
            <person name="Dunand C."/>
            <person name="Henrissat B."/>
            <person name="Grigoriev I.V."/>
            <person name="Hibbett D."/>
            <person name="Nagy L.G."/>
            <person name="Martin F.M."/>
        </authorList>
    </citation>
    <scope>NUCLEOTIDE SEQUENCE</scope>
    <source>
        <strain evidence="2">UP504</strain>
    </source>
</reference>